<gene>
    <name evidence="3" type="ORF">KBB96_19395</name>
</gene>
<evidence type="ECO:0000256" key="1">
    <source>
        <dbReference type="SAM" id="SignalP"/>
    </source>
</evidence>
<proteinExistence type="predicted"/>
<reference evidence="3" key="1">
    <citation type="submission" date="2021-04" db="EMBL/GenBank/DDBJ databases">
        <title>Luteolibacter sp. 32A isolated from the skin of an Anderson's salamander (Ambystoma andersonii).</title>
        <authorList>
            <person name="Spergser J."/>
            <person name="Busse H.-J."/>
        </authorList>
    </citation>
    <scope>NUCLEOTIDE SEQUENCE</scope>
    <source>
        <strain evidence="3">32A</strain>
    </source>
</reference>
<dbReference type="AlphaFoldDB" id="A0A975G8Y7"/>
<dbReference type="Proteomes" id="UP000676169">
    <property type="component" value="Chromosome"/>
</dbReference>
<dbReference type="InterPro" id="IPR010496">
    <property type="entry name" value="AL/BT2_dom"/>
</dbReference>
<feature type="signal peptide" evidence="1">
    <location>
        <begin position="1"/>
        <end position="20"/>
    </location>
</feature>
<protein>
    <submittedName>
        <fullName evidence="3">DUF1080 domain-containing protein</fullName>
    </submittedName>
</protein>
<keyword evidence="4" id="KW-1185">Reference proteome</keyword>
<organism evidence="3 4">
    <name type="scientific">Luteolibacter ambystomatis</name>
    <dbReference type="NCBI Taxonomy" id="2824561"/>
    <lineage>
        <taxon>Bacteria</taxon>
        <taxon>Pseudomonadati</taxon>
        <taxon>Verrucomicrobiota</taxon>
        <taxon>Verrucomicrobiia</taxon>
        <taxon>Verrucomicrobiales</taxon>
        <taxon>Verrucomicrobiaceae</taxon>
        <taxon>Luteolibacter</taxon>
    </lineage>
</organism>
<dbReference type="Pfam" id="PF06439">
    <property type="entry name" value="3keto-disac_hyd"/>
    <property type="match status" value="1"/>
</dbReference>
<dbReference type="Gene3D" id="2.60.120.560">
    <property type="entry name" value="Exo-inulinase, domain 1"/>
    <property type="match status" value="1"/>
</dbReference>
<accession>A0A975G8Y7</accession>
<evidence type="ECO:0000259" key="2">
    <source>
        <dbReference type="Pfam" id="PF06439"/>
    </source>
</evidence>
<sequence length="191" mass="21029">MKKILIVPSFLMALAAPAFSEPLFNGKDLTGWAPKGADVWTFEKDVLTGKSNSKKQGSVLWSEAKFKDFTLDLDFRFSGDVDSGVFLRTENDQIQIGTSRSLKRDMTGSPYIGTIGKYPVEAHDVKSLLKEGEWNHFSITAKGGHYVVLLNGKQVLDYTSDTAAKEGPIGLQVHPGVDMMIEFKNVDLVKG</sequence>
<dbReference type="EMBL" id="CP073100">
    <property type="protein sequence ID" value="QUE51007.1"/>
    <property type="molecule type" value="Genomic_DNA"/>
</dbReference>
<name>A0A975G8Y7_9BACT</name>
<keyword evidence="1" id="KW-0732">Signal</keyword>
<dbReference type="KEGG" id="lamb:KBB96_19395"/>
<dbReference type="RefSeq" id="WP_211631146.1">
    <property type="nucleotide sequence ID" value="NZ_CP073100.1"/>
</dbReference>
<evidence type="ECO:0000313" key="3">
    <source>
        <dbReference type="EMBL" id="QUE51007.1"/>
    </source>
</evidence>
<feature type="chain" id="PRO_5037609457" evidence="1">
    <location>
        <begin position="21"/>
        <end position="191"/>
    </location>
</feature>
<evidence type="ECO:0000313" key="4">
    <source>
        <dbReference type="Proteomes" id="UP000676169"/>
    </source>
</evidence>
<feature type="domain" description="3-keto-alpha-glucoside-1,2-lyase/3-keto-2-hydroxy-glucal hydratase" evidence="2">
    <location>
        <begin position="21"/>
        <end position="187"/>
    </location>
</feature>
<dbReference type="GO" id="GO:0016787">
    <property type="term" value="F:hydrolase activity"/>
    <property type="evidence" value="ECO:0007669"/>
    <property type="project" value="InterPro"/>
</dbReference>